<evidence type="ECO:0000313" key="9">
    <source>
        <dbReference type="EMBL" id="WTZ07616.1"/>
    </source>
</evidence>
<protein>
    <submittedName>
        <fullName evidence="9">ABC transporter permease</fullName>
    </submittedName>
</protein>
<keyword evidence="4 7" id="KW-0812">Transmembrane</keyword>
<feature type="transmembrane region" description="Helical" evidence="7">
    <location>
        <begin position="176"/>
        <end position="196"/>
    </location>
</feature>
<comment type="subcellular location">
    <subcellularLocation>
        <location evidence="1 7">Cell membrane</location>
        <topology evidence="1 7">Multi-pass membrane protein</topology>
    </subcellularLocation>
</comment>
<evidence type="ECO:0000256" key="5">
    <source>
        <dbReference type="ARBA" id="ARBA00022989"/>
    </source>
</evidence>
<dbReference type="GO" id="GO:0005886">
    <property type="term" value="C:plasma membrane"/>
    <property type="evidence" value="ECO:0007669"/>
    <property type="project" value="UniProtKB-SubCell"/>
</dbReference>
<dbReference type="GO" id="GO:0055085">
    <property type="term" value="P:transmembrane transport"/>
    <property type="evidence" value="ECO:0007669"/>
    <property type="project" value="InterPro"/>
</dbReference>
<evidence type="ECO:0000259" key="8">
    <source>
        <dbReference type="PROSITE" id="PS50928"/>
    </source>
</evidence>
<dbReference type="Gene3D" id="1.10.3720.10">
    <property type="entry name" value="MetI-like"/>
    <property type="match status" value="1"/>
</dbReference>
<accession>A0AAU3HQ33</accession>
<reference evidence="9" key="1">
    <citation type="submission" date="2022-10" db="EMBL/GenBank/DDBJ databases">
        <title>The complete genomes of actinobacterial strains from the NBC collection.</title>
        <authorList>
            <person name="Joergensen T.S."/>
            <person name="Alvarez Arevalo M."/>
            <person name="Sterndorff E.B."/>
            <person name="Faurdal D."/>
            <person name="Vuksanovic O."/>
            <person name="Mourched A.-S."/>
            <person name="Charusanti P."/>
            <person name="Shaw S."/>
            <person name="Blin K."/>
            <person name="Weber T."/>
        </authorList>
    </citation>
    <scope>NUCLEOTIDE SEQUENCE</scope>
    <source>
        <strain evidence="9">NBC_01393</strain>
    </source>
</reference>
<keyword evidence="6 7" id="KW-0472">Membrane</keyword>
<comment type="similarity">
    <text evidence="7">Belongs to the binding-protein-dependent transport system permease family.</text>
</comment>
<feature type="transmembrane region" description="Helical" evidence="7">
    <location>
        <begin position="134"/>
        <end position="156"/>
    </location>
</feature>
<dbReference type="PANTHER" id="PTHR43163:SF3">
    <property type="entry name" value="PEPTIDE ABC TRANSPORTER PERMEASE PROTEIN"/>
    <property type="match status" value="1"/>
</dbReference>
<feature type="transmembrane region" description="Helical" evidence="7">
    <location>
        <begin position="99"/>
        <end position="122"/>
    </location>
</feature>
<dbReference type="EMBL" id="CP109546">
    <property type="protein sequence ID" value="WTZ07616.1"/>
    <property type="molecule type" value="Genomic_DNA"/>
</dbReference>
<dbReference type="Pfam" id="PF19300">
    <property type="entry name" value="BPD_transp_1_N"/>
    <property type="match status" value="1"/>
</dbReference>
<evidence type="ECO:0000256" key="6">
    <source>
        <dbReference type="ARBA" id="ARBA00023136"/>
    </source>
</evidence>
<evidence type="ECO:0000256" key="1">
    <source>
        <dbReference type="ARBA" id="ARBA00004651"/>
    </source>
</evidence>
<organism evidence="9">
    <name type="scientific">Streptomyces sp. NBC_01393</name>
    <dbReference type="NCBI Taxonomy" id="2903851"/>
    <lineage>
        <taxon>Bacteria</taxon>
        <taxon>Bacillati</taxon>
        <taxon>Actinomycetota</taxon>
        <taxon>Actinomycetes</taxon>
        <taxon>Kitasatosporales</taxon>
        <taxon>Streptomycetaceae</taxon>
        <taxon>Streptomyces</taxon>
    </lineage>
</organism>
<feature type="transmembrane region" description="Helical" evidence="7">
    <location>
        <begin position="284"/>
        <end position="306"/>
    </location>
</feature>
<dbReference type="AlphaFoldDB" id="A0AAU3HQ33"/>
<dbReference type="InterPro" id="IPR035906">
    <property type="entry name" value="MetI-like_sf"/>
</dbReference>
<evidence type="ECO:0000256" key="7">
    <source>
        <dbReference type="RuleBase" id="RU363032"/>
    </source>
</evidence>
<keyword evidence="3" id="KW-1003">Cell membrane</keyword>
<proteinExistence type="inferred from homology"/>
<dbReference type="PANTHER" id="PTHR43163">
    <property type="entry name" value="DIPEPTIDE TRANSPORT SYSTEM PERMEASE PROTEIN DPPB-RELATED"/>
    <property type="match status" value="1"/>
</dbReference>
<evidence type="ECO:0000256" key="4">
    <source>
        <dbReference type="ARBA" id="ARBA00022692"/>
    </source>
</evidence>
<dbReference type="SUPFAM" id="SSF161098">
    <property type="entry name" value="MetI-like"/>
    <property type="match status" value="1"/>
</dbReference>
<dbReference type="InterPro" id="IPR045621">
    <property type="entry name" value="BPD_transp_1_N"/>
</dbReference>
<dbReference type="PROSITE" id="PS50928">
    <property type="entry name" value="ABC_TM1"/>
    <property type="match status" value="1"/>
</dbReference>
<sequence length="313" mass="32813">MFTYVARRVGLGAVTVLVASALSFLLVHASGGSPGAITAGEGATRAQIAAENVRLGWDRPLVVQYASWLGHAVRSDLGVSLIDGHGIWPDLMQRVPVTASMAVFATLFSAILGILAGVVAAVRRGRLDRLITVTSGIMLSLPQFWLGILLVYVLSVKAHLLPATGYVGFMTSPAQYVQSLVLPVLALGLTGAAIIARTTRAGMANALQQEHIRTLRALGTPVWRIRYLHALRFAGAPVVSVIGIQFIALFGGSVIIEQLFALPGLGQAAQGAINTHDFPAVQGVVVIATVVVVVTNLVLDLVLAALDPKVRAA</sequence>
<dbReference type="InterPro" id="IPR000515">
    <property type="entry name" value="MetI-like"/>
</dbReference>
<evidence type="ECO:0000256" key="2">
    <source>
        <dbReference type="ARBA" id="ARBA00022448"/>
    </source>
</evidence>
<dbReference type="Pfam" id="PF00528">
    <property type="entry name" value="BPD_transp_1"/>
    <property type="match status" value="1"/>
</dbReference>
<gene>
    <name evidence="9" type="ORF">OG699_06130</name>
</gene>
<keyword evidence="5 7" id="KW-1133">Transmembrane helix</keyword>
<keyword evidence="2 7" id="KW-0813">Transport</keyword>
<dbReference type="CDD" id="cd06261">
    <property type="entry name" value="TM_PBP2"/>
    <property type="match status" value="1"/>
</dbReference>
<name>A0AAU3HQ33_9ACTN</name>
<feature type="domain" description="ABC transmembrane type-1" evidence="8">
    <location>
        <begin position="95"/>
        <end position="303"/>
    </location>
</feature>
<feature type="transmembrane region" description="Helical" evidence="7">
    <location>
        <begin position="233"/>
        <end position="256"/>
    </location>
</feature>
<evidence type="ECO:0000256" key="3">
    <source>
        <dbReference type="ARBA" id="ARBA00022475"/>
    </source>
</evidence>